<reference evidence="2 3" key="1">
    <citation type="submission" date="2019-12" db="EMBL/GenBank/DDBJ databases">
        <title>Isolation and characterization of three novel carbon monoxide-oxidizing members of Halobacteria from salione crusts and soils.</title>
        <authorList>
            <person name="Myers M.R."/>
            <person name="King G.M."/>
        </authorList>
    </citation>
    <scope>NUCLEOTIDE SEQUENCE [LARGE SCALE GENOMIC DNA]</scope>
    <source>
        <strain evidence="2 3">WSA2</strain>
    </source>
</reference>
<sequence>MAGEQITGLPEVLREWVFSHAEETGRPPEEVLARAVTLWRLLDEHEESLPDPGSLADDASTVGPDGTAPEAARLDLLEDRVDELDADLDEKIADVRSRVVQVKREADAKADADHDHPGLREAAEAGDADLDEEVAALRDDLDDLEGTFEAGFANYEDVLEYLTDAADEHDAKLSALARAVADLRTRVSTMEAEAATRRAAADLKAEANRHGVAAAACDSCGSTVRVGLLSAPECPHCAATFDAVEPASGFFGSASLTVGDRPAIEGETVEETDPSDLFEEDADG</sequence>
<comment type="caution">
    <text evidence="2">The sequence shown here is derived from an EMBL/GenBank/DDBJ whole genome shotgun (WGS) entry which is preliminary data.</text>
</comment>
<accession>A0A6B0ST86</accession>
<dbReference type="AlphaFoldDB" id="A0A6B0ST86"/>
<evidence type="ECO:0000313" key="3">
    <source>
        <dbReference type="Proteomes" id="UP000437065"/>
    </source>
</evidence>
<feature type="region of interest" description="Disordered" evidence="1">
    <location>
        <begin position="261"/>
        <end position="284"/>
    </location>
</feature>
<feature type="region of interest" description="Disordered" evidence="1">
    <location>
        <begin position="45"/>
        <end position="71"/>
    </location>
</feature>
<gene>
    <name evidence="2" type="ORF">GRX01_00700</name>
</gene>
<evidence type="ECO:0000256" key="1">
    <source>
        <dbReference type="SAM" id="MobiDB-lite"/>
    </source>
</evidence>
<dbReference type="Proteomes" id="UP000437065">
    <property type="component" value="Unassembled WGS sequence"/>
</dbReference>
<organism evidence="2 3">
    <name type="scientific">Halobaculum saliterrae</name>
    <dbReference type="NCBI Taxonomy" id="2073113"/>
    <lineage>
        <taxon>Archaea</taxon>
        <taxon>Methanobacteriati</taxon>
        <taxon>Methanobacteriota</taxon>
        <taxon>Stenosarchaea group</taxon>
        <taxon>Halobacteria</taxon>
        <taxon>Halobacteriales</taxon>
        <taxon>Haloferacaceae</taxon>
        <taxon>Halobaculum</taxon>
    </lineage>
</organism>
<feature type="compositionally biased region" description="Acidic residues" evidence="1">
    <location>
        <begin position="267"/>
        <end position="284"/>
    </location>
</feature>
<dbReference type="OrthoDB" id="178000at2157"/>
<dbReference type="EMBL" id="WUUS01000001">
    <property type="protein sequence ID" value="MXR39881.1"/>
    <property type="molecule type" value="Genomic_DNA"/>
</dbReference>
<dbReference type="Gene3D" id="1.10.287.1490">
    <property type="match status" value="1"/>
</dbReference>
<keyword evidence="3" id="KW-1185">Reference proteome</keyword>
<dbReference type="RefSeq" id="WP_159662421.1">
    <property type="nucleotide sequence ID" value="NZ_WUUS01000001.1"/>
</dbReference>
<proteinExistence type="predicted"/>
<protein>
    <submittedName>
        <fullName evidence="2">CopG family transcriptional regulator</fullName>
    </submittedName>
</protein>
<evidence type="ECO:0000313" key="2">
    <source>
        <dbReference type="EMBL" id="MXR39881.1"/>
    </source>
</evidence>
<name>A0A6B0ST86_9EURY</name>
<feature type="compositionally biased region" description="Basic and acidic residues" evidence="1">
    <location>
        <begin position="104"/>
        <end position="123"/>
    </location>
</feature>
<feature type="region of interest" description="Disordered" evidence="1">
    <location>
        <begin position="104"/>
        <end position="126"/>
    </location>
</feature>